<proteinExistence type="predicted"/>
<dbReference type="EMBL" id="BMAW01065336">
    <property type="protein sequence ID" value="GFT49980.1"/>
    <property type="molecule type" value="Genomic_DNA"/>
</dbReference>
<keyword evidence="2" id="KW-1185">Reference proteome</keyword>
<sequence>MSFKRCVIQPISKVRKAIDLFRSVAIAVNNKEMHDLSMFRRGLRNGFGLFINSKDVNISETSTRLRSMDRHSFGGNYRHKLWLIDQGLSIETNLSSSERLETQAFS</sequence>
<protein>
    <submittedName>
        <fullName evidence="1">Uncharacterized protein</fullName>
    </submittedName>
</protein>
<accession>A0A8X6TU02</accession>
<dbReference type="Proteomes" id="UP000887013">
    <property type="component" value="Unassembled WGS sequence"/>
</dbReference>
<organism evidence="1 2">
    <name type="scientific">Nephila pilipes</name>
    <name type="common">Giant wood spider</name>
    <name type="synonym">Nephila maculata</name>
    <dbReference type="NCBI Taxonomy" id="299642"/>
    <lineage>
        <taxon>Eukaryota</taxon>
        <taxon>Metazoa</taxon>
        <taxon>Ecdysozoa</taxon>
        <taxon>Arthropoda</taxon>
        <taxon>Chelicerata</taxon>
        <taxon>Arachnida</taxon>
        <taxon>Araneae</taxon>
        <taxon>Araneomorphae</taxon>
        <taxon>Entelegynae</taxon>
        <taxon>Araneoidea</taxon>
        <taxon>Nephilidae</taxon>
        <taxon>Nephila</taxon>
    </lineage>
</organism>
<reference evidence="1" key="1">
    <citation type="submission" date="2020-08" db="EMBL/GenBank/DDBJ databases">
        <title>Multicomponent nature underlies the extraordinary mechanical properties of spider dragline silk.</title>
        <authorList>
            <person name="Kono N."/>
            <person name="Nakamura H."/>
            <person name="Mori M."/>
            <person name="Yoshida Y."/>
            <person name="Ohtoshi R."/>
            <person name="Malay A.D."/>
            <person name="Moran D.A.P."/>
            <person name="Tomita M."/>
            <person name="Numata K."/>
            <person name="Arakawa K."/>
        </authorList>
    </citation>
    <scope>NUCLEOTIDE SEQUENCE</scope>
</reference>
<evidence type="ECO:0000313" key="2">
    <source>
        <dbReference type="Proteomes" id="UP000887013"/>
    </source>
</evidence>
<comment type="caution">
    <text evidence="1">The sequence shown here is derived from an EMBL/GenBank/DDBJ whole genome shotgun (WGS) entry which is preliminary data.</text>
</comment>
<name>A0A8X6TU02_NEPPI</name>
<evidence type="ECO:0000313" key="1">
    <source>
        <dbReference type="EMBL" id="GFT49980.1"/>
    </source>
</evidence>
<dbReference type="AlphaFoldDB" id="A0A8X6TU02"/>
<gene>
    <name evidence="1" type="ORF">NPIL_64161</name>
</gene>